<feature type="chain" id="PRO_5038895598" description="Copper amine oxidase-like N-terminal domain-containing protein" evidence="1">
    <location>
        <begin position="24"/>
        <end position="414"/>
    </location>
</feature>
<name>A0A3T1CYD1_9BACL</name>
<dbReference type="Gene3D" id="3.30.457.10">
    <property type="entry name" value="Copper amine oxidase-like, N-terminal domain"/>
    <property type="match status" value="1"/>
</dbReference>
<dbReference type="InterPro" id="IPR036770">
    <property type="entry name" value="Ankyrin_rpt-contain_sf"/>
</dbReference>
<dbReference type="Proteomes" id="UP000289856">
    <property type="component" value="Chromosome"/>
</dbReference>
<feature type="signal peptide" evidence="1">
    <location>
        <begin position="1"/>
        <end position="23"/>
    </location>
</feature>
<proteinExistence type="predicted"/>
<reference evidence="3 4" key="1">
    <citation type="submission" date="2019-01" db="EMBL/GenBank/DDBJ databases">
        <title>Complete genome sequence of Cohnella hallensis HS21 isolated from Korean fir (Abies koreana) rhizospheric soil.</title>
        <authorList>
            <person name="Jiang L."/>
            <person name="Kang S.W."/>
            <person name="Kim S."/>
            <person name="Jung J."/>
            <person name="Kim C.Y."/>
            <person name="Kim D.H."/>
            <person name="Kim S.W."/>
            <person name="Lee J."/>
        </authorList>
    </citation>
    <scope>NUCLEOTIDE SEQUENCE [LARGE SCALE GENOMIC DNA]</scope>
    <source>
        <strain evidence="3 4">HS21</strain>
    </source>
</reference>
<evidence type="ECO:0000313" key="4">
    <source>
        <dbReference type="Proteomes" id="UP000289856"/>
    </source>
</evidence>
<protein>
    <recommendedName>
        <fullName evidence="2">Copper amine oxidase-like N-terminal domain-containing protein</fullName>
    </recommendedName>
</protein>
<accession>A0A3T1CYD1</accession>
<evidence type="ECO:0000259" key="2">
    <source>
        <dbReference type="Pfam" id="PF07833"/>
    </source>
</evidence>
<dbReference type="KEGG" id="cohn:KCTCHS21_01540"/>
<dbReference type="InterPro" id="IPR036582">
    <property type="entry name" value="Mao_N_sf"/>
</dbReference>
<feature type="domain" description="Copper amine oxidase-like N-terminal" evidence="2">
    <location>
        <begin position="46"/>
        <end position="151"/>
    </location>
</feature>
<organism evidence="3 4">
    <name type="scientific">Cohnella abietis</name>
    <dbReference type="NCBI Taxonomy" id="2507935"/>
    <lineage>
        <taxon>Bacteria</taxon>
        <taxon>Bacillati</taxon>
        <taxon>Bacillota</taxon>
        <taxon>Bacilli</taxon>
        <taxon>Bacillales</taxon>
        <taxon>Paenibacillaceae</taxon>
        <taxon>Cohnella</taxon>
    </lineage>
</organism>
<keyword evidence="1" id="KW-0732">Signal</keyword>
<evidence type="ECO:0000256" key="1">
    <source>
        <dbReference type="SAM" id="SignalP"/>
    </source>
</evidence>
<dbReference type="SUPFAM" id="SSF55383">
    <property type="entry name" value="Copper amine oxidase, domain N"/>
    <property type="match status" value="1"/>
</dbReference>
<sequence>MKRIITLMLVVALILASSAVTSAAATTNKQPAKKPVTPEKKISLTINNKSVVLMPGPIIQKNTVFVPTSVFRQLGGQVFPGDNKKTLLITTNKRNFFETQVGTLIATRNDENVKLTQPVTLINGSFYVPVDVLQKYLEIGVRWDNKKYTLELIELLPQLDIVLKNNDLVKFSALLKDGINPNDALNKLIMYQKDASWASVAVAAGANVNTYFSDAVSNKLTDIVKVLLATKKVDLNLGTGSDGWYSYLRRAGLGIQATHLTPEGKKITGYTTPSIELAQMLYDYGFRADAADVDVFITLRDPQWVDWMLSHGADPNSESVKIFYADDKGMTFYNIPAGVPDKNLKQKLIVSAYTTAISFYMIEPASADTFELLAIKYKANLDSLTQAQKNKILSIAKELKKDNLVEVLVKAGAK</sequence>
<dbReference type="Pfam" id="PF07833">
    <property type="entry name" value="Cu_amine_oxidN1"/>
    <property type="match status" value="1"/>
</dbReference>
<dbReference type="Gene3D" id="1.25.40.20">
    <property type="entry name" value="Ankyrin repeat-containing domain"/>
    <property type="match status" value="1"/>
</dbReference>
<gene>
    <name evidence="3" type="ORF">KCTCHS21_01540</name>
</gene>
<dbReference type="InterPro" id="IPR012854">
    <property type="entry name" value="Cu_amine_oxidase-like_N"/>
</dbReference>
<dbReference type="OrthoDB" id="1954422at2"/>
<dbReference type="EMBL" id="AP019400">
    <property type="protein sequence ID" value="BBI30755.1"/>
    <property type="molecule type" value="Genomic_DNA"/>
</dbReference>
<dbReference type="RefSeq" id="WP_130604686.1">
    <property type="nucleotide sequence ID" value="NZ_AP019400.1"/>
</dbReference>
<keyword evidence="4" id="KW-1185">Reference proteome</keyword>
<dbReference type="SUPFAM" id="SSF48403">
    <property type="entry name" value="Ankyrin repeat"/>
    <property type="match status" value="1"/>
</dbReference>
<evidence type="ECO:0000313" key="3">
    <source>
        <dbReference type="EMBL" id="BBI30755.1"/>
    </source>
</evidence>
<dbReference type="AlphaFoldDB" id="A0A3T1CYD1"/>